<reference evidence="13" key="2">
    <citation type="journal article" date="2014" name="BMC Genomics">
        <title>A genomic perspective to assessing quality of mass-reared SIT flies used in Mediterranean fruit fly (Ceratitis capitata) eradication in California.</title>
        <authorList>
            <person name="Calla B."/>
            <person name="Hall B."/>
            <person name="Hou S."/>
            <person name="Geib S.M."/>
        </authorList>
    </citation>
    <scope>NUCLEOTIDE SEQUENCE</scope>
</reference>
<feature type="binding site" evidence="10">
    <location>
        <position position="232"/>
    </location>
    <ligand>
        <name>substrate</name>
    </ligand>
</feature>
<dbReference type="EMBL" id="GAMC01000877">
    <property type="protein sequence ID" value="JAC05679.1"/>
    <property type="molecule type" value="mRNA"/>
</dbReference>
<evidence type="ECO:0000256" key="5">
    <source>
        <dbReference type="ARBA" id="ARBA00022801"/>
    </source>
</evidence>
<sequence length="413" mass="44807">MSNEIVKFVNCRLVRNHELIKEDLWIRNGKIINPEPVFFDEKLQAHRQIDCGNSIIAPGYIELQINGGHGVDFSHDVDTVANGIEKVAKELLKNGVTSFCPTIVTSPPDTYRKILPQVTGKTKGAQVLGLHLEGPFISPLKKGAHPEDCIKDIDKGIDSLMDTYSNLNNVKIITIAPEKDPSGSVTKTLTHMGITVSLGHSVANLSQGELAVQSGARLITHLFNAMLPFHHRDPGLVGLLASNNIPAGQEIYFGIIADGIHTHPAALRIAHRTDPNGLILVSDAIAALGLGDGKHHLGQLELEVREGKAYIAGTDTLCGSIAPLDTCVRIFKKATNCSTVYAIECATLHPARCLNMAETKGTLNFGADADFIILTDELFVQSTWIKGECVHQCKPEEWAALSSRPIEQLCECN</sequence>
<dbReference type="EC" id="3.5.1.25" evidence="2 8"/>
<gene>
    <name evidence="13" type="primary">NAGA</name>
</gene>
<name>W8C6X2_CERCA</name>
<dbReference type="GO" id="GO:0008448">
    <property type="term" value="F:N-acetylglucosamine-6-phosphate deacetylase activity"/>
    <property type="evidence" value="ECO:0007669"/>
    <property type="project" value="UniProtKB-UniRule"/>
</dbReference>
<evidence type="ECO:0000256" key="4">
    <source>
        <dbReference type="ARBA" id="ARBA00022723"/>
    </source>
</evidence>
<evidence type="ECO:0000256" key="3">
    <source>
        <dbReference type="ARBA" id="ARBA00018029"/>
    </source>
</evidence>
<evidence type="ECO:0000313" key="13">
    <source>
        <dbReference type="EMBL" id="JAC05679.1"/>
    </source>
</evidence>
<keyword evidence="4 11" id="KW-0479">Metal-binding</keyword>
<comment type="similarity">
    <text evidence="1 8">Belongs to the metallo-dependent hydrolases superfamily. NagA family.</text>
</comment>
<feature type="binding site" evidence="11">
    <location>
        <position position="221"/>
    </location>
    <ligand>
        <name>Zn(2+)</name>
        <dbReference type="ChEBI" id="CHEBI:29105"/>
    </ligand>
</feature>
<feature type="binding site" evidence="10">
    <location>
        <begin position="224"/>
        <end position="225"/>
    </location>
    <ligand>
        <name>substrate</name>
    </ligand>
</feature>
<dbReference type="KEGG" id="ccat:101450072"/>
<dbReference type="PANTHER" id="PTHR11113">
    <property type="entry name" value="N-ACETYLGLUCOSAMINE-6-PHOSPHATE DEACETYLASE"/>
    <property type="match status" value="1"/>
</dbReference>
<organism evidence="13">
    <name type="scientific">Ceratitis capitata</name>
    <name type="common">Mediterranean fruit fly</name>
    <name type="synonym">Tephritis capitata</name>
    <dbReference type="NCBI Taxonomy" id="7213"/>
    <lineage>
        <taxon>Eukaryota</taxon>
        <taxon>Metazoa</taxon>
        <taxon>Ecdysozoa</taxon>
        <taxon>Arthropoda</taxon>
        <taxon>Hexapoda</taxon>
        <taxon>Insecta</taxon>
        <taxon>Pterygota</taxon>
        <taxon>Neoptera</taxon>
        <taxon>Endopterygota</taxon>
        <taxon>Diptera</taxon>
        <taxon>Brachycera</taxon>
        <taxon>Muscomorpha</taxon>
        <taxon>Tephritoidea</taxon>
        <taxon>Tephritidae</taxon>
        <taxon>Ceratitis</taxon>
        <taxon>Ceratitis</taxon>
    </lineage>
</organism>
<feature type="binding site" evidence="10">
    <location>
        <position position="261"/>
    </location>
    <ligand>
        <name>substrate</name>
    </ligand>
</feature>
<feature type="domain" description="Amidohydrolase-related" evidence="12">
    <location>
        <begin position="55"/>
        <end position="389"/>
    </location>
</feature>
<evidence type="ECO:0000256" key="1">
    <source>
        <dbReference type="ARBA" id="ARBA00010716"/>
    </source>
</evidence>
<protein>
    <recommendedName>
        <fullName evidence="3 8">N-acetylglucosamine-6-phosphate deacetylase</fullName>
        <ecNumber evidence="2 8">3.5.1.25</ecNumber>
    </recommendedName>
</protein>
<evidence type="ECO:0000256" key="6">
    <source>
        <dbReference type="ARBA" id="ARBA00023277"/>
    </source>
</evidence>
<keyword evidence="6 8" id="KW-0119">Carbohydrate metabolism</keyword>
<dbReference type="MEROPS" id="M38.979"/>
<dbReference type="PANTHER" id="PTHR11113:SF14">
    <property type="entry name" value="N-ACETYLGLUCOSAMINE-6-PHOSPHATE DEACETYLASE"/>
    <property type="match status" value="1"/>
</dbReference>
<feature type="binding site" evidence="10">
    <location>
        <begin position="317"/>
        <end position="319"/>
    </location>
    <ligand>
        <name>substrate</name>
    </ligand>
</feature>
<dbReference type="GO" id="GO:0006046">
    <property type="term" value="P:N-acetylglucosamine catabolic process"/>
    <property type="evidence" value="ECO:0007669"/>
    <property type="project" value="TreeGrafter"/>
</dbReference>
<dbReference type="FunFam" id="3.20.20.140:FF:000023">
    <property type="entry name" value="N-acetylglucosamine-6-phosphate deacetylase"/>
    <property type="match status" value="1"/>
</dbReference>
<evidence type="ECO:0000256" key="2">
    <source>
        <dbReference type="ARBA" id="ARBA00011899"/>
    </source>
</evidence>
<accession>W8C6X2</accession>
<evidence type="ECO:0000256" key="8">
    <source>
        <dbReference type="PIRNR" id="PIRNR038994"/>
    </source>
</evidence>
<feature type="active site" description="Proton donor/acceptor" evidence="9">
    <location>
        <position position="283"/>
    </location>
</feature>
<reference evidence="13" key="1">
    <citation type="submission" date="2013-07" db="EMBL/GenBank/DDBJ databases">
        <authorList>
            <person name="Geib S."/>
        </authorList>
    </citation>
    <scope>NUCLEOTIDE SEQUENCE</scope>
</reference>
<dbReference type="NCBIfam" id="TIGR00221">
    <property type="entry name" value="nagA"/>
    <property type="match status" value="1"/>
</dbReference>
<evidence type="ECO:0000256" key="7">
    <source>
        <dbReference type="ARBA" id="ARBA00047647"/>
    </source>
</evidence>
<dbReference type="AlphaFoldDB" id="W8C6X2"/>
<evidence type="ECO:0000256" key="10">
    <source>
        <dbReference type="PIRSR" id="PIRSR038994-2"/>
    </source>
</evidence>
<dbReference type="SUPFAM" id="SSF51556">
    <property type="entry name" value="Metallo-dependent hydrolases"/>
    <property type="match status" value="1"/>
</dbReference>
<dbReference type="SUPFAM" id="SSF51338">
    <property type="entry name" value="Composite domain of metallo-dependent hydrolases"/>
    <property type="match status" value="1"/>
</dbReference>
<proteinExistence type="evidence at transcript level"/>
<dbReference type="GO" id="GO:0046872">
    <property type="term" value="F:metal ion binding"/>
    <property type="evidence" value="ECO:0007669"/>
    <property type="project" value="UniProtKB-KW"/>
</dbReference>
<dbReference type="InterPro" id="IPR032466">
    <property type="entry name" value="Metal_Hydrolase"/>
</dbReference>
<comment type="catalytic activity">
    <reaction evidence="7 8">
        <text>N-acetyl-D-glucosamine 6-phosphate + H2O = D-glucosamine 6-phosphate + acetate</text>
        <dbReference type="Rhea" id="RHEA:22936"/>
        <dbReference type="ChEBI" id="CHEBI:15377"/>
        <dbReference type="ChEBI" id="CHEBI:30089"/>
        <dbReference type="ChEBI" id="CHEBI:57513"/>
        <dbReference type="ChEBI" id="CHEBI:58725"/>
        <dbReference type="EC" id="3.5.1.25"/>
    </reaction>
</comment>
<feature type="binding site" evidence="10">
    <location>
        <position position="144"/>
    </location>
    <ligand>
        <name>substrate</name>
    </ligand>
</feature>
<dbReference type="Gene3D" id="2.30.40.10">
    <property type="entry name" value="Urease, subunit C, domain 1"/>
    <property type="match status" value="1"/>
</dbReference>
<comment type="cofactor">
    <cofactor evidence="11">
        <name>a divalent metal cation</name>
        <dbReference type="ChEBI" id="CHEBI:60240"/>
    </cofactor>
    <text evidence="11">Binds 1 divalent metal cation per subunit.</text>
</comment>
<dbReference type="PIRSF" id="PIRSF038994">
    <property type="entry name" value="NagA"/>
    <property type="match status" value="1"/>
</dbReference>
<dbReference type="Pfam" id="PF01979">
    <property type="entry name" value="Amidohydro_1"/>
    <property type="match status" value="1"/>
</dbReference>
<evidence type="ECO:0000256" key="9">
    <source>
        <dbReference type="PIRSR" id="PIRSR038994-1"/>
    </source>
</evidence>
<dbReference type="CDD" id="cd00854">
    <property type="entry name" value="NagA"/>
    <property type="match status" value="1"/>
</dbReference>
<dbReference type="OrthoDB" id="10264777at2759"/>
<dbReference type="InterPro" id="IPR003764">
    <property type="entry name" value="GlcNAc_6-P_deAcase"/>
</dbReference>
<dbReference type="Gene3D" id="3.20.20.140">
    <property type="entry name" value="Metal-dependent hydrolases"/>
    <property type="match status" value="1"/>
</dbReference>
<dbReference type="GO" id="GO:0019262">
    <property type="term" value="P:N-acetylneuraminate catabolic process"/>
    <property type="evidence" value="ECO:0007669"/>
    <property type="project" value="UniProtKB-ARBA"/>
</dbReference>
<feature type="binding site" evidence="11">
    <location>
        <position position="200"/>
    </location>
    <ligand>
        <name>Zn(2+)</name>
        <dbReference type="ChEBI" id="CHEBI:29105"/>
    </ligand>
</feature>
<evidence type="ECO:0000259" key="12">
    <source>
        <dbReference type="Pfam" id="PF01979"/>
    </source>
</evidence>
<feature type="binding site" evidence="11">
    <location>
        <position position="133"/>
    </location>
    <ligand>
        <name>Zn(2+)</name>
        <dbReference type="ChEBI" id="CHEBI:29105"/>
    </ligand>
</feature>
<keyword evidence="5 8" id="KW-0378">Hydrolase</keyword>
<dbReference type="InterPro" id="IPR006680">
    <property type="entry name" value="Amidohydro-rel"/>
</dbReference>
<dbReference type="InterPro" id="IPR011059">
    <property type="entry name" value="Metal-dep_hydrolase_composite"/>
</dbReference>
<dbReference type="GO" id="GO:0106279">
    <property type="term" value="P:negative regulation of UDP-N-acetylglucosamine biosynthetic process"/>
    <property type="evidence" value="ECO:0007669"/>
    <property type="project" value="UniProtKB-ARBA"/>
</dbReference>
<dbReference type="GeneID" id="101450072"/>
<evidence type="ECO:0000256" key="11">
    <source>
        <dbReference type="PIRSR" id="PIRSR038994-3"/>
    </source>
</evidence>